<dbReference type="AlphaFoldDB" id="A0A5C4TD32"/>
<dbReference type="EMBL" id="VDCQ01000011">
    <property type="protein sequence ID" value="TNJ66417.1"/>
    <property type="molecule type" value="Genomic_DNA"/>
</dbReference>
<dbReference type="RefSeq" id="WP_139602173.1">
    <property type="nucleotide sequence ID" value="NZ_VDCQ01000011.1"/>
</dbReference>
<sequence length="98" mass="10380">MDIQKNKGAKDRFGQAAASVIIGFAAPLVLIAGILTQSVLAIVSGPISLCGFILGIMARRSRSVRFAANAGMFLNATLLACYVFIVVMYFVTRNASPL</sequence>
<reference evidence="2 3" key="1">
    <citation type="submission" date="2019-05" db="EMBL/GenBank/DDBJ databases">
        <title>We sequenced the genome of Paenibacillus hemerocallicola KCTC 33185 for further insight into its adaptation and study the phylogeny of Paenibacillus.</title>
        <authorList>
            <person name="Narsing Rao M.P."/>
        </authorList>
    </citation>
    <scope>NUCLEOTIDE SEQUENCE [LARGE SCALE GENOMIC DNA]</scope>
    <source>
        <strain evidence="2 3">KCTC 33185</strain>
    </source>
</reference>
<gene>
    <name evidence="2" type="ORF">FE784_10600</name>
</gene>
<protein>
    <recommendedName>
        <fullName evidence="4">DUF4190 domain-containing protein</fullName>
    </recommendedName>
</protein>
<feature type="transmembrane region" description="Helical" evidence="1">
    <location>
        <begin position="70"/>
        <end position="91"/>
    </location>
</feature>
<keyword evidence="3" id="KW-1185">Reference proteome</keyword>
<feature type="transmembrane region" description="Helical" evidence="1">
    <location>
        <begin position="12"/>
        <end position="33"/>
    </location>
</feature>
<keyword evidence="1" id="KW-0472">Membrane</keyword>
<keyword evidence="1" id="KW-1133">Transmembrane helix</keyword>
<organism evidence="2 3">
    <name type="scientific">Paenibacillus hemerocallicola</name>
    <dbReference type="NCBI Taxonomy" id="1172614"/>
    <lineage>
        <taxon>Bacteria</taxon>
        <taxon>Bacillati</taxon>
        <taxon>Bacillota</taxon>
        <taxon>Bacilli</taxon>
        <taxon>Bacillales</taxon>
        <taxon>Paenibacillaceae</taxon>
        <taxon>Paenibacillus</taxon>
    </lineage>
</organism>
<evidence type="ECO:0000313" key="2">
    <source>
        <dbReference type="EMBL" id="TNJ66417.1"/>
    </source>
</evidence>
<comment type="caution">
    <text evidence="2">The sequence shown here is derived from an EMBL/GenBank/DDBJ whole genome shotgun (WGS) entry which is preliminary data.</text>
</comment>
<dbReference type="Proteomes" id="UP000307943">
    <property type="component" value="Unassembled WGS sequence"/>
</dbReference>
<evidence type="ECO:0000256" key="1">
    <source>
        <dbReference type="SAM" id="Phobius"/>
    </source>
</evidence>
<feature type="transmembrane region" description="Helical" evidence="1">
    <location>
        <begin position="39"/>
        <end position="58"/>
    </location>
</feature>
<keyword evidence="1" id="KW-0812">Transmembrane</keyword>
<name>A0A5C4TD32_9BACL</name>
<proteinExistence type="predicted"/>
<evidence type="ECO:0008006" key="4">
    <source>
        <dbReference type="Google" id="ProtNLM"/>
    </source>
</evidence>
<evidence type="ECO:0000313" key="3">
    <source>
        <dbReference type="Proteomes" id="UP000307943"/>
    </source>
</evidence>
<accession>A0A5C4TD32</accession>